<proteinExistence type="predicted"/>
<protein>
    <submittedName>
        <fullName evidence="1">Uncharacterized protein</fullName>
    </submittedName>
</protein>
<comment type="caution">
    <text evidence="1">The sequence shown here is derived from an EMBL/GenBank/DDBJ whole genome shotgun (WGS) entry which is preliminary data.</text>
</comment>
<accession>A0A4Q8LRN6</accession>
<sequence>MGSGWPHEKFDFSKPDATDLPALTVCNQLIHYYWMQTYRSNRSFESILVFSDYERHKWAYEIQIADLLKMFQVFADDSSALRTACFEWDEKKLDYAVKPAGT</sequence>
<dbReference type="AlphaFoldDB" id="A0A4Q8LRN6"/>
<dbReference type="Proteomes" id="UP000291286">
    <property type="component" value="Unassembled WGS sequence"/>
</dbReference>
<evidence type="ECO:0000313" key="2">
    <source>
        <dbReference type="Proteomes" id="UP000291286"/>
    </source>
</evidence>
<dbReference type="EMBL" id="SHMB01000001">
    <property type="protein sequence ID" value="TAA33581.1"/>
    <property type="molecule type" value="Genomic_DNA"/>
</dbReference>
<evidence type="ECO:0000313" key="1">
    <source>
        <dbReference type="EMBL" id="TAA33581.1"/>
    </source>
</evidence>
<name>A0A4Q8LRN6_9GAMM</name>
<reference evidence="1 2" key="1">
    <citation type="submission" date="2019-02" db="EMBL/GenBank/DDBJ databases">
        <title>WGS of Pseudoxanthomonas species novum from clinical isolates.</title>
        <authorList>
            <person name="Bernier A.-M."/>
            <person name="Bernard K."/>
            <person name="Vachon A."/>
        </authorList>
    </citation>
    <scope>NUCLEOTIDE SEQUENCE [LARGE SCALE GENOMIC DNA]</scope>
    <source>
        <strain evidence="1 2">NML171202</strain>
    </source>
</reference>
<gene>
    <name evidence="1" type="ORF">EA661_03550</name>
</gene>
<organism evidence="1 2">
    <name type="scientific">Pseudoxanthomonas winnipegensis</name>
    <dbReference type="NCBI Taxonomy" id="2480810"/>
    <lineage>
        <taxon>Bacteria</taxon>
        <taxon>Pseudomonadati</taxon>
        <taxon>Pseudomonadota</taxon>
        <taxon>Gammaproteobacteria</taxon>
        <taxon>Lysobacterales</taxon>
        <taxon>Lysobacteraceae</taxon>
        <taxon>Pseudoxanthomonas</taxon>
    </lineage>
</organism>